<proteinExistence type="predicted"/>
<dbReference type="GO" id="GO:0045944">
    <property type="term" value="P:positive regulation of transcription by RNA polymerase II"/>
    <property type="evidence" value="ECO:0007669"/>
    <property type="project" value="TreeGrafter"/>
</dbReference>
<dbReference type="InterPro" id="IPR024786">
    <property type="entry name" value="TORC"/>
</dbReference>
<reference evidence="3" key="1">
    <citation type="submission" date="2020-11" db="EMBL/GenBank/DDBJ databases">
        <authorList>
            <person name="Tran Van P."/>
        </authorList>
    </citation>
    <scope>NUCLEOTIDE SEQUENCE</scope>
</reference>
<feature type="compositionally biased region" description="Polar residues" evidence="1">
    <location>
        <begin position="92"/>
        <end position="108"/>
    </location>
</feature>
<feature type="domain" description="Transducer of regulated CREB activity C-terminal" evidence="2">
    <location>
        <begin position="129"/>
        <end position="209"/>
    </location>
</feature>
<gene>
    <name evidence="3" type="ORF">TCEB3V08_LOCUS7894</name>
</gene>
<dbReference type="PANTHER" id="PTHR13589">
    <property type="entry name" value="CREB-REGULATED TRANSCRIPTION COACTIVATOR"/>
    <property type="match status" value="1"/>
</dbReference>
<evidence type="ECO:0000259" key="2">
    <source>
        <dbReference type="Pfam" id="PF12886"/>
    </source>
</evidence>
<feature type="compositionally biased region" description="Low complexity" evidence="1">
    <location>
        <begin position="109"/>
        <end position="127"/>
    </location>
</feature>
<dbReference type="Pfam" id="PF12886">
    <property type="entry name" value="TORC_C"/>
    <property type="match status" value="1"/>
</dbReference>
<evidence type="ECO:0000313" key="3">
    <source>
        <dbReference type="EMBL" id="CAD7405232.1"/>
    </source>
</evidence>
<dbReference type="GO" id="GO:0005737">
    <property type="term" value="C:cytoplasm"/>
    <property type="evidence" value="ECO:0007669"/>
    <property type="project" value="InterPro"/>
</dbReference>
<protein>
    <recommendedName>
        <fullName evidence="2">Transducer of regulated CREB activity C-terminal domain-containing protein</fullName>
    </recommendedName>
</protein>
<dbReference type="EMBL" id="OC319388">
    <property type="protein sequence ID" value="CAD7405232.1"/>
    <property type="molecule type" value="Genomic_DNA"/>
</dbReference>
<organism evidence="3">
    <name type="scientific">Timema cristinae</name>
    <name type="common">Walking stick</name>
    <dbReference type="NCBI Taxonomy" id="61476"/>
    <lineage>
        <taxon>Eukaryota</taxon>
        <taxon>Metazoa</taxon>
        <taxon>Ecdysozoa</taxon>
        <taxon>Arthropoda</taxon>
        <taxon>Hexapoda</taxon>
        <taxon>Insecta</taxon>
        <taxon>Pterygota</taxon>
        <taxon>Neoptera</taxon>
        <taxon>Polyneoptera</taxon>
        <taxon>Phasmatodea</taxon>
        <taxon>Timematodea</taxon>
        <taxon>Timematoidea</taxon>
        <taxon>Timematidae</taxon>
        <taxon>Timema</taxon>
    </lineage>
</organism>
<dbReference type="AlphaFoldDB" id="A0A7R9H459"/>
<feature type="region of interest" description="Disordered" evidence="1">
    <location>
        <begin position="67"/>
        <end position="129"/>
    </location>
</feature>
<accession>A0A7R9H459</accession>
<name>A0A7R9H459_TIMCR</name>
<evidence type="ECO:0000256" key="1">
    <source>
        <dbReference type="SAM" id="MobiDB-lite"/>
    </source>
</evidence>
<sequence length="209" mass="22760">MNGLIGRALRNVRKLTRIIPLLATCKDWCQLVHSLVESSCGWSAELQVDNPVSTSMNYIGSQNNTTHYSQALSHGSPEDGLTQELSTDPGYYSQSPSQLHYNRPVTMNPSGGSTQQTTPQTPNTPSSIPDIILTDFSSSTGDDLSRQEFVKDLGSAMSGSFDTDLFPSDEALREGLGPIDFDGLQMLTDPDINAITDPATEDSFRLDRL</sequence>
<dbReference type="GO" id="GO:0005634">
    <property type="term" value="C:nucleus"/>
    <property type="evidence" value="ECO:0007669"/>
    <property type="project" value="InterPro"/>
</dbReference>
<dbReference type="GO" id="GO:0008140">
    <property type="term" value="F:cAMP response element binding protein binding"/>
    <property type="evidence" value="ECO:0007669"/>
    <property type="project" value="TreeGrafter"/>
</dbReference>
<dbReference type="InterPro" id="IPR024785">
    <property type="entry name" value="TORC_C"/>
</dbReference>
<dbReference type="PANTHER" id="PTHR13589:SF15">
    <property type="entry name" value="CREB-REGULATED TRANSCRIPTION COACTIVATOR, ISOFORM B"/>
    <property type="match status" value="1"/>
</dbReference>